<evidence type="ECO:0000256" key="1">
    <source>
        <dbReference type="ARBA" id="ARBA00022598"/>
    </source>
</evidence>
<dbReference type="PROSITE" id="PS50975">
    <property type="entry name" value="ATP_GRASP"/>
    <property type="match status" value="1"/>
</dbReference>
<name>A0A3M5U1R0_9PSED</name>
<dbReference type="GO" id="GO:0005524">
    <property type="term" value="F:ATP binding"/>
    <property type="evidence" value="ECO:0007669"/>
    <property type="project" value="UniProtKB-UniRule"/>
</dbReference>
<evidence type="ECO:0000313" key="6">
    <source>
        <dbReference type="EMBL" id="RMU39127.1"/>
    </source>
</evidence>
<organism evidence="6 7">
    <name type="scientific">Pseudomonas avellanae</name>
    <dbReference type="NCBI Taxonomy" id="46257"/>
    <lineage>
        <taxon>Bacteria</taxon>
        <taxon>Pseudomonadati</taxon>
        <taxon>Pseudomonadota</taxon>
        <taxon>Gammaproteobacteria</taxon>
        <taxon>Pseudomonadales</taxon>
        <taxon>Pseudomonadaceae</taxon>
        <taxon>Pseudomonas</taxon>
    </lineage>
</organism>
<accession>A0A3M5U1R0</accession>
<dbReference type="PANTHER" id="PTHR43585:SF2">
    <property type="entry name" value="ATP-GRASP ENZYME FSQD"/>
    <property type="match status" value="1"/>
</dbReference>
<sequence length="427" mass="46674">MAHIVFIETTRPGIQAIEAAKRMGHKVSFVTSGKFDWLLTPSEFSAIRESVDSIYSVSSTQSADDCEHALRECMSLELIDAVLTVFHPCVLPAAIAAARLGLKSTSVQGVMNARDKARCRDLVQQAGLPSVQFKRISSFEEALLAAFEIGYPIIVKPSTGLAKMMVKVIENEQALADYFELYNQSLASLDEAMRKEIDEFFVVEEVAVGPLFSIEVGVSAHNEWMPLAILRRKTGLKNPVLEMGSTMPSGLSDDQYQAAADYAIAIVKALSLDLGIFHVEFIYTTSGPRLVEVNPRIAGGSIPDLINAATGVNLFELLVRVHTGEQLGLGRLASQIYSSHSFIAVEHDCIVRKDLPDDWFSPIKAELHSGTANISAGQFLQHMEGNYSTYGVIRVSGNSYDEVVEKVSIKHAEVEEILGVKLVPISN</sequence>
<evidence type="ECO:0000256" key="3">
    <source>
        <dbReference type="ARBA" id="ARBA00022840"/>
    </source>
</evidence>
<dbReference type="SUPFAM" id="SSF56059">
    <property type="entry name" value="Glutathione synthetase ATP-binding domain-like"/>
    <property type="match status" value="1"/>
</dbReference>
<gene>
    <name evidence="6" type="ORF">ALP32_200124</name>
</gene>
<dbReference type="GO" id="GO:0046872">
    <property type="term" value="F:metal ion binding"/>
    <property type="evidence" value="ECO:0007669"/>
    <property type="project" value="InterPro"/>
</dbReference>
<feature type="domain" description="ATP-grasp" evidence="5">
    <location>
        <begin position="120"/>
        <end position="323"/>
    </location>
</feature>
<dbReference type="Gene3D" id="3.40.50.20">
    <property type="match status" value="1"/>
</dbReference>
<comment type="caution">
    <text evidence="6">The sequence shown here is derived from an EMBL/GenBank/DDBJ whole genome shotgun (WGS) entry which is preliminary data.</text>
</comment>
<dbReference type="InterPro" id="IPR013815">
    <property type="entry name" value="ATP_grasp_subdomain_1"/>
</dbReference>
<dbReference type="Gene3D" id="3.30.470.20">
    <property type="entry name" value="ATP-grasp fold, B domain"/>
    <property type="match status" value="1"/>
</dbReference>
<evidence type="ECO:0000256" key="4">
    <source>
        <dbReference type="PROSITE-ProRule" id="PRU00409"/>
    </source>
</evidence>
<reference evidence="6 7" key="1">
    <citation type="submission" date="2018-08" db="EMBL/GenBank/DDBJ databases">
        <title>Recombination of ecologically and evolutionarily significant loci maintains genetic cohesion in the Pseudomonas syringae species complex.</title>
        <authorList>
            <person name="Dillon M."/>
            <person name="Thakur S."/>
            <person name="Almeida R.N.D."/>
            <person name="Weir B.S."/>
            <person name="Guttman D.S."/>
        </authorList>
    </citation>
    <scope>NUCLEOTIDE SEQUENCE [LARGE SCALE GENOMIC DNA]</scope>
    <source>
        <strain evidence="6 7">ICMP 9749</strain>
    </source>
</reference>
<keyword evidence="1" id="KW-0436">Ligase</keyword>
<proteinExistence type="predicted"/>
<dbReference type="Proteomes" id="UP000281514">
    <property type="component" value="Unassembled WGS sequence"/>
</dbReference>
<dbReference type="GO" id="GO:0016874">
    <property type="term" value="F:ligase activity"/>
    <property type="evidence" value="ECO:0007669"/>
    <property type="project" value="UniProtKB-KW"/>
</dbReference>
<dbReference type="AlphaFoldDB" id="A0A3M5U1R0"/>
<dbReference type="RefSeq" id="WP_005618757.1">
    <property type="nucleotide sequence ID" value="NZ_BMNO01000131.1"/>
</dbReference>
<dbReference type="Gene3D" id="3.30.1490.20">
    <property type="entry name" value="ATP-grasp fold, A domain"/>
    <property type="match status" value="1"/>
</dbReference>
<dbReference type="InterPro" id="IPR052032">
    <property type="entry name" value="ATP-dep_AA_Ligase"/>
</dbReference>
<dbReference type="EMBL" id="RBTX01000128">
    <property type="protein sequence ID" value="RMU39127.1"/>
    <property type="molecule type" value="Genomic_DNA"/>
</dbReference>
<keyword evidence="2 4" id="KW-0547">Nucleotide-binding</keyword>
<dbReference type="Pfam" id="PF13535">
    <property type="entry name" value="ATP-grasp_4"/>
    <property type="match status" value="1"/>
</dbReference>
<evidence type="ECO:0000259" key="5">
    <source>
        <dbReference type="PROSITE" id="PS50975"/>
    </source>
</evidence>
<protein>
    <recommendedName>
        <fullName evidence="5">ATP-grasp domain-containing protein</fullName>
    </recommendedName>
</protein>
<dbReference type="PANTHER" id="PTHR43585">
    <property type="entry name" value="FUMIPYRROLE BIOSYNTHESIS PROTEIN C"/>
    <property type="match status" value="1"/>
</dbReference>
<keyword evidence="3 4" id="KW-0067">ATP-binding</keyword>
<dbReference type="InterPro" id="IPR011761">
    <property type="entry name" value="ATP-grasp"/>
</dbReference>
<evidence type="ECO:0000256" key="2">
    <source>
        <dbReference type="ARBA" id="ARBA00022741"/>
    </source>
</evidence>
<evidence type="ECO:0000313" key="7">
    <source>
        <dbReference type="Proteomes" id="UP000281514"/>
    </source>
</evidence>